<dbReference type="Proteomes" id="UP000238164">
    <property type="component" value="Chromosome 1"/>
</dbReference>
<evidence type="ECO:0000313" key="1">
    <source>
        <dbReference type="EMBL" id="SPD88899.1"/>
    </source>
</evidence>
<organism evidence="1 2">
    <name type="scientific">Micropruina glycogenica</name>
    <dbReference type="NCBI Taxonomy" id="75385"/>
    <lineage>
        <taxon>Bacteria</taxon>
        <taxon>Bacillati</taxon>
        <taxon>Actinomycetota</taxon>
        <taxon>Actinomycetes</taxon>
        <taxon>Propionibacteriales</taxon>
        <taxon>Nocardioidaceae</taxon>
        <taxon>Micropruina</taxon>
    </lineage>
</organism>
<keyword evidence="2" id="KW-1185">Reference proteome</keyword>
<proteinExistence type="predicted"/>
<reference evidence="1 2" key="1">
    <citation type="submission" date="2018-02" db="EMBL/GenBank/DDBJ databases">
        <authorList>
            <person name="Cohen D.B."/>
            <person name="Kent A.D."/>
        </authorList>
    </citation>
    <scope>NUCLEOTIDE SEQUENCE [LARGE SCALE GENOMIC DNA]</scope>
    <source>
        <strain evidence="1">1</strain>
    </source>
</reference>
<name>A0A2N9JND7_9ACTN</name>
<accession>A0A2N9JND7</accession>
<evidence type="ECO:0000313" key="2">
    <source>
        <dbReference type="Proteomes" id="UP000238164"/>
    </source>
</evidence>
<dbReference type="KEGG" id="mgg:MPLG2_3869"/>
<dbReference type="AlphaFoldDB" id="A0A2N9JND7"/>
<sequence length="28" mass="3497">MQSTRPIPQLVEPDWGRFYFWLKGRFQI</sequence>
<gene>
    <name evidence="1" type="ORF">MPLG2_3869</name>
</gene>
<protein>
    <submittedName>
        <fullName evidence="1">Uncharacterized protein</fullName>
    </submittedName>
</protein>
<dbReference type="EMBL" id="LT985188">
    <property type="protein sequence ID" value="SPD88899.1"/>
    <property type="molecule type" value="Genomic_DNA"/>
</dbReference>